<proteinExistence type="predicted"/>
<feature type="compositionally biased region" description="Low complexity" evidence="1">
    <location>
        <begin position="17"/>
        <end position="26"/>
    </location>
</feature>
<feature type="region of interest" description="Disordered" evidence="1">
    <location>
        <begin position="1"/>
        <end position="126"/>
    </location>
</feature>
<dbReference type="AlphaFoldDB" id="A0AAV1H6V4"/>
<protein>
    <submittedName>
        <fullName evidence="2">Uncharacterized protein</fullName>
    </submittedName>
</protein>
<feature type="compositionally biased region" description="Low complexity" evidence="1">
    <location>
        <begin position="226"/>
        <end position="238"/>
    </location>
</feature>
<feature type="region of interest" description="Disordered" evidence="1">
    <location>
        <begin position="217"/>
        <end position="257"/>
    </location>
</feature>
<dbReference type="EMBL" id="OY660883">
    <property type="protein sequence ID" value="CAJ1081757.1"/>
    <property type="molecule type" value="Genomic_DNA"/>
</dbReference>
<gene>
    <name evidence="2" type="ORF">XNOV1_A014556</name>
</gene>
<feature type="compositionally biased region" description="Pro residues" evidence="1">
    <location>
        <begin position="58"/>
        <end position="68"/>
    </location>
</feature>
<feature type="compositionally biased region" description="Pro residues" evidence="1">
    <location>
        <begin position="117"/>
        <end position="126"/>
    </location>
</feature>
<dbReference type="Proteomes" id="UP001178508">
    <property type="component" value="Chromosome 20"/>
</dbReference>
<accession>A0AAV1H6V4</accession>
<feature type="compositionally biased region" description="Polar residues" evidence="1">
    <location>
        <begin position="239"/>
        <end position="257"/>
    </location>
</feature>
<organism evidence="2 3">
    <name type="scientific">Xyrichtys novacula</name>
    <name type="common">Pearly razorfish</name>
    <name type="synonym">Hemipteronotus novacula</name>
    <dbReference type="NCBI Taxonomy" id="13765"/>
    <lineage>
        <taxon>Eukaryota</taxon>
        <taxon>Metazoa</taxon>
        <taxon>Chordata</taxon>
        <taxon>Craniata</taxon>
        <taxon>Vertebrata</taxon>
        <taxon>Euteleostomi</taxon>
        <taxon>Actinopterygii</taxon>
        <taxon>Neopterygii</taxon>
        <taxon>Teleostei</taxon>
        <taxon>Neoteleostei</taxon>
        <taxon>Acanthomorphata</taxon>
        <taxon>Eupercaria</taxon>
        <taxon>Labriformes</taxon>
        <taxon>Labridae</taxon>
        <taxon>Xyrichtys</taxon>
    </lineage>
</organism>
<name>A0AAV1H6V4_XYRNO</name>
<keyword evidence="3" id="KW-1185">Reference proteome</keyword>
<reference evidence="2" key="1">
    <citation type="submission" date="2023-08" db="EMBL/GenBank/DDBJ databases">
        <authorList>
            <person name="Alioto T."/>
            <person name="Alioto T."/>
            <person name="Gomez Garrido J."/>
        </authorList>
    </citation>
    <scope>NUCLEOTIDE SEQUENCE</scope>
</reference>
<sequence>MVQPIVRSRQEYDLYWPRLGGRSSSRTPPPGSTSPSETIQLGNRFEVLGKLNKNPPNCLDPPASPVHPLPRLLPSGPTRASRHSGAVAHREAGASQRTGGESHRAPLQHTSSRGRSPLPPVTTLPDPPIRLKRIINFQNLKSNSPSALTAALSLNLTASPPQASDNPSDHVTYYNQTLSSCLNLLAPVKSKSVTFACSAPWYTPALHQLKQKKNANLKVSTGKPDSQFTSSSIQITSINTKPPSTPPAQHTTPTSST</sequence>
<evidence type="ECO:0000313" key="3">
    <source>
        <dbReference type="Proteomes" id="UP001178508"/>
    </source>
</evidence>
<evidence type="ECO:0000313" key="2">
    <source>
        <dbReference type="EMBL" id="CAJ1081757.1"/>
    </source>
</evidence>
<evidence type="ECO:0000256" key="1">
    <source>
        <dbReference type="SAM" id="MobiDB-lite"/>
    </source>
</evidence>